<feature type="region of interest" description="Disordered" evidence="18">
    <location>
        <begin position="1012"/>
        <end position="1032"/>
    </location>
</feature>
<evidence type="ECO:0000256" key="6">
    <source>
        <dbReference type="ARBA" id="ARBA00022553"/>
    </source>
</evidence>
<feature type="region of interest" description="Disordered" evidence="18">
    <location>
        <begin position="760"/>
        <end position="807"/>
    </location>
</feature>
<feature type="compositionally biased region" description="Acidic residues" evidence="18">
    <location>
        <begin position="1136"/>
        <end position="1153"/>
    </location>
</feature>
<comment type="subcellular location">
    <subcellularLocation>
        <location evidence="3">Cytoplasm</location>
    </subcellularLocation>
    <subcellularLocation>
        <location evidence="1">Mitochondrion</location>
    </subcellularLocation>
    <subcellularLocation>
        <location evidence="2">Nucleus</location>
        <location evidence="2">PML body</location>
    </subcellularLocation>
</comment>
<feature type="region of interest" description="Disordered" evidence="18">
    <location>
        <begin position="1820"/>
        <end position="1911"/>
    </location>
</feature>
<evidence type="ECO:0000256" key="1">
    <source>
        <dbReference type="ARBA" id="ARBA00004173"/>
    </source>
</evidence>
<evidence type="ECO:0000256" key="14">
    <source>
        <dbReference type="ARBA" id="ARBA00023306"/>
    </source>
</evidence>
<keyword evidence="8" id="KW-0007">Acetylation</keyword>
<dbReference type="InterPro" id="IPR039674">
    <property type="entry name" value="FLASH"/>
</dbReference>
<dbReference type="PANTHER" id="PTHR15489:SF2">
    <property type="entry name" value="CASP8-ASSOCIATED PROTEIN 2"/>
    <property type="match status" value="1"/>
</dbReference>
<protein>
    <recommendedName>
        <fullName evidence="15">CASP8-associated protein 2</fullName>
    </recommendedName>
    <alternativeName>
        <fullName evidence="16">FLICE-associated huge protein</fullName>
    </alternativeName>
</protein>
<evidence type="ECO:0000256" key="3">
    <source>
        <dbReference type="ARBA" id="ARBA00004496"/>
    </source>
</evidence>
<evidence type="ECO:0000256" key="11">
    <source>
        <dbReference type="ARBA" id="ARBA00023159"/>
    </source>
</evidence>
<dbReference type="GO" id="GO:0008625">
    <property type="term" value="P:extrinsic apoptotic signaling pathway via death domain receptors"/>
    <property type="evidence" value="ECO:0007669"/>
    <property type="project" value="TreeGrafter"/>
</dbReference>
<feature type="compositionally biased region" description="Polar residues" evidence="18">
    <location>
        <begin position="1114"/>
        <end position="1123"/>
    </location>
</feature>
<evidence type="ECO:0000256" key="9">
    <source>
        <dbReference type="ARBA" id="ARBA00023015"/>
    </source>
</evidence>
<dbReference type="GO" id="GO:0005739">
    <property type="term" value="C:mitochondrion"/>
    <property type="evidence" value="ECO:0007669"/>
    <property type="project" value="UniProtKB-SubCell"/>
</dbReference>
<evidence type="ECO:0000256" key="15">
    <source>
        <dbReference type="ARBA" id="ARBA00069865"/>
    </source>
</evidence>
<feature type="coiled-coil region" evidence="17">
    <location>
        <begin position="58"/>
        <end position="142"/>
    </location>
</feature>
<feature type="compositionally biased region" description="Low complexity" evidence="18">
    <location>
        <begin position="342"/>
        <end position="370"/>
    </location>
</feature>
<evidence type="ECO:0000256" key="5">
    <source>
        <dbReference type="ARBA" id="ARBA00022491"/>
    </source>
</evidence>
<keyword evidence="9" id="KW-0805">Transcription regulation</keyword>
<dbReference type="GO" id="GO:0016605">
    <property type="term" value="C:PML body"/>
    <property type="evidence" value="ECO:0007669"/>
    <property type="project" value="UniProtKB-SubCell"/>
</dbReference>
<keyword evidence="17" id="KW-0175">Coiled coil</keyword>
<keyword evidence="10" id="KW-0496">Mitochondrion</keyword>
<gene>
    <name evidence="19" type="ORF">R3I93_011611</name>
</gene>
<evidence type="ECO:0000256" key="17">
    <source>
        <dbReference type="SAM" id="Coils"/>
    </source>
</evidence>
<feature type="compositionally biased region" description="Basic and acidic residues" evidence="18">
    <location>
        <begin position="473"/>
        <end position="512"/>
    </location>
</feature>
<dbReference type="GO" id="GO:0003714">
    <property type="term" value="F:transcription corepressor activity"/>
    <property type="evidence" value="ECO:0007669"/>
    <property type="project" value="TreeGrafter"/>
</dbReference>
<evidence type="ECO:0000313" key="20">
    <source>
        <dbReference type="Proteomes" id="UP001364617"/>
    </source>
</evidence>
<keyword evidence="6" id="KW-0597">Phosphoprotein</keyword>
<dbReference type="Gene3D" id="1.10.10.60">
    <property type="entry name" value="Homeodomain-like"/>
    <property type="match status" value="1"/>
</dbReference>
<feature type="region of interest" description="Disordered" evidence="18">
    <location>
        <begin position="152"/>
        <end position="182"/>
    </location>
</feature>
<feature type="compositionally biased region" description="Basic residues" evidence="18">
    <location>
        <begin position="584"/>
        <end position="595"/>
    </location>
</feature>
<feature type="compositionally biased region" description="Basic and acidic residues" evidence="18">
    <location>
        <begin position="1447"/>
        <end position="1457"/>
    </location>
</feature>
<keyword evidence="12" id="KW-0804">Transcription</keyword>
<feature type="compositionally biased region" description="Basic and acidic residues" evidence="18">
    <location>
        <begin position="596"/>
        <end position="610"/>
    </location>
</feature>
<keyword evidence="11" id="KW-0010">Activator</keyword>
<dbReference type="CDD" id="cd12202">
    <property type="entry name" value="CASP8AP2"/>
    <property type="match status" value="1"/>
</dbReference>
<evidence type="ECO:0000256" key="12">
    <source>
        <dbReference type="ARBA" id="ARBA00023163"/>
    </source>
</evidence>
<dbReference type="GO" id="GO:0036337">
    <property type="term" value="P:Fas signaling pathway"/>
    <property type="evidence" value="ECO:0007669"/>
    <property type="project" value="TreeGrafter"/>
</dbReference>
<evidence type="ECO:0000256" key="2">
    <source>
        <dbReference type="ARBA" id="ARBA00004322"/>
    </source>
</evidence>
<name>A0AAN9CUJ2_9TELE</name>
<proteinExistence type="predicted"/>
<feature type="region of interest" description="Disordered" evidence="18">
    <location>
        <begin position="728"/>
        <end position="747"/>
    </location>
</feature>
<keyword evidence="13" id="KW-0539">Nucleus</keyword>
<feature type="compositionally biased region" description="Polar residues" evidence="18">
    <location>
        <begin position="164"/>
        <end position="182"/>
    </location>
</feature>
<evidence type="ECO:0000256" key="16">
    <source>
        <dbReference type="ARBA" id="ARBA00078515"/>
    </source>
</evidence>
<feature type="region of interest" description="Disordered" evidence="18">
    <location>
        <begin position="676"/>
        <end position="700"/>
    </location>
</feature>
<evidence type="ECO:0000256" key="8">
    <source>
        <dbReference type="ARBA" id="ARBA00022990"/>
    </source>
</evidence>
<sequence length="1981" mass="220145">MDLLDELHGDCIDQPSGKSLHYNEDSVDIYSGLENSPKGDGHRGEIKPFISPRTMESMDIYEELIREEQEEKEATYNELKQKFDDAQKQVNELFSKLQLLQTKNSSLSSENVLLKKNICSLVKTARMEIVRKDEEISRLSNRSIRGSYGQNFRQSQMEGGPANTRHSLNNPSSSVLGSQGARQDNTMNEVNQHKGRNTVSDHPAYPPTAEPQPFEVLQRCPRTDLESPLICQNKSAETLTVQPEQDNGPYRTSRSIKNPSISTVADVSNAPKTNNSGPRALDTTTDCRFSSLKGNKNPPLKHIGNLEKTQNCTITEKELVKDSYVSCENRNQQPEVPVVLTSSEQSKSLSSLSHKASPPVSSQPSKSSVKTATDVETQSQGHMHNQNADRTSREARHTGLRSTDCTVVDEESHSQNHKWKKRDSSGHGRKEKKSSSTARKSSRMERSRDHEQKRPKESERSKRGEGNNGSSSSRERSSNRSDNSKEYERKSTKETDNKDEDRRSKKQVDAFDSRQAFSSPRLDSQRKDVYKGKSSSRIDEPSSKSKRSHCYDNSRMEDLKYPVKNGSSEKSFENTSIVKDRERKRGGHSKEHRVQKHGESKHFLTKDDRKNSHKKHKNARKDQDSKTEKDKHLESVHAELPSVVAVSINPCQTSEDNSPDRKLSFMETLNLTLSPLKKQKQSSESTEAIGAAAEDASSYNSRLSDAGEEFFVIDELMNSQHSVEEMVENPEATTAGEKEDFTSSSKQSRQVVDLFTAVASEKPSAEQTDMEVQEENATESQEAVDKVPSIVKTSEEKRGKTSDSNVLDKESLSKLTLTSESPNRVCENDTEDSLGIISNAVVSITLPSKTSELVVSDNTPDPVVDGCQQQDRFATLSEETSHMEIQRNPQANSQDLLPASNGICLDVSCSDKAQSIPNINSSGSSVNMEVSSSTISVDLCDPSKVICDVEQVGTSKQDNKRAGETFEYSKSIKTQHTSEYFQISEKFHQSPLWSQITIAPNNSTTVEEDTMLSSQPGFLEPDSTEKEEQNTKSLNPVVFCHDEDSMMLTLRNIRVIPELISPLTSPVRQVKKVLPQPAEKQPHVKSLNKDLSTVTTGSDKDEGNMDMNKENKSPDSSITASSYKGTKDALLACGTEEDELEDGEIVSESEEEGPLFIQTPPREKEKPTSGTSSLKLPAVRKKVSQNKSCALAKYSEQSKCSKSSASNDSPTSSKRRFKTVSPPFKATVYTLDGFMDMLGSIRVELRKKYMKLQKNVTKTAFCCIVDMSHASFTEFINAVDMDKLCCQGKDIKVRLNKIISSIMSKVSKNGIVNRIFEQRAGDLKQKLWTFVDGQFDFLFKELKTALKGASEPSKNVSDENKKATLIKRKEDESEVVENVPFSTPGHLYRAKKLKVDTGSFVREAPANNLPRRGLGSRGKNIKAVMNEDDQPAKVTTSQQLPTSSSERSFHKGTSESDNRISSYVRRLSHNGSIQDKSDFEILTEQQTSSLTFNLVSDSQMGEIFKCLLQGSDLLESSVPVGDNTSWPLSTPRKEGLPGDSLIGIMTPNKTTPSKFITSWSSISPYKFASNSKMMVDPAILDESCLLEVPSNSEPCQLPLQSTVISQRSFSILAEDLAVSLTIPSPLKSDSHLSFLHPGTGQPLSAPNSVISAHYSEDALLDGEDATEQDIHLSLDTDNSSCGSSPSRTWEGSDPSGFQFQPNLQMQAVVMERSNDHFIVRIRRTSTDPIESRQNEGKAVPALPECSEPSLKPNLALTHEDLGPAPREMLNKSPIKVNESCHIADKAREAQQSSQKSSPEGACDDNLSCNNATSIEAYLTAPEESSATEAETSEKMSGNVRNTTQSPSAPESKSKRVSKRRKEHQSEPRAKRQKVEKFQDKHSKSRHKKRSKSSKEKGLKTAIPQVSPSSLSAKNVIRKKGEVVVSWTRDEDRDILIELKMKGTSPKTFAALSKRLKKSTEQVEERFSQLMKLFKKKEKMEN</sequence>
<evidence type="ECO:0000256" key="10">
    <source>
        <dbReference type="ARBA" id="ARBA00023128"/>
    </source>
</evidence>
<feature type="compositionally biased region" description="Basic and acidic residues" evidence="18">
    <location>
        <begin position="1098"/>
        <end position="1113"/>
    </location>
</feature>
<keyword evidence="7" id="KW-0053">Apoptosis</keyword>
<evidence type="ECO:0000256" key="7">
    <source>
        <dbReference type="ARBA" id="ARBA00022703"/>
    </source>
</evidence>
<dbReference type="InterPro" id="IPR009057">
    <property type="entry name" value="Homeodomain-like_sf"/>
</dbReference>
<comment type="caution">
    <text evidence="19">The sequence shown here is derived from an EMBL/GenBank/DDBJ whole genome shotgun (WGS) entry which is preliminary data.</text>
</comment>
<reference evidence="19 20" key="1">
    <citation type="submission" date="2024-02" db="EMBL/GenBank/DDBJ databases">
        <title>Chromosome-level genome assembly of the Eurasian Minnow (Phoxinus phoxinus).</title>
        <authorList>
            <person name="Oriowo T.O."/>
            <person name="Martin S."/>
            <person name="Stange M."/>
            <person name="Chrysostomakis Y."/>
            <person name="Brown T."/>
            <person name="Winkler S."/>
            <person name="Kukowka S."/>
            <person name="Myers E.W."/>
            <person name="Bohne A."/>
        </authorList>
    </citation>
    <scope>NUCLEOTIDE SEQUENCE [LARGE SCALE GENOMIC DNA]</scope>
    <source>
        <strain evidence="19">ZFMK-TIS-60720</strain>
        <tissue evidence="19">Whole Organism</tissue>
    </source>
</reference>
<feature type="region of interest" description="Disordered" evidence="18">
    <location>
        <begin position="1785"/>
        <end position="1805"/>
    </location>
</feature>
<keyword evidence="14" id="KW-0131">Cell cycle</keyword>
<feature type="region of interest" description="Disordered" evidence="18">
    <location>
        <begin position="243"/>
        <end position="284"/>
    </location>
</feature>
<keyword evidence="5" id="KW-0678">Repressor</keyword>
<dbReference type="Proteomes" id="UP001364617">
    <property type="component" value="Unassembled WGS sequence"/>
</dbReference>
<keyword evidence="4" id="KW-0963">Cytoplasm</keyword>
<dbReference type="EMBL" id="JAYKXH010000012">
    <property type="protein sequence ID" value="KAK7150412.1"/>
    <property type="molecule type" value="Genomic_DNA"/>
</dbReference>
<evidence type="ECO:0000256" key="4">
    <source>
        <dbReference type="ARBA" id="ARBA00022490"/>
    </source>
</evidence>
<dbReference type="Pfam" id="PF21227">
    <property type="entry name" value="Myb_DNA-binding_7"/>
    <property type="match status" value="1"/>
</dbReference>
<feature type="region of interest" description="Disordered" evidence="18">
    <location>
        <begin position="1075"/>
        <end position="1123"/>
    </location>
</feature>
<feature type="compositionally biased region" description="Basic and acidic residues" evidence="18">
    <location>
        <begin position="523"/>
        <end position="561"/>
    </location>
</feature>
<feature type="compositionally biased region" description="Polar residues" evidence="18">
    <location>
        <begin position="565"/>
        <end position="577"/>
    </location>
</feature>
<feature type="compositionally biased region" description="Acidic residues" evidence="18">
    <location>
        <begin position="768"/>
        <end position="777"/>
    </location>
</feature>
<feature type="compositionally biased region" description="Polar residues" evidence="18">
    <location>
        <begin position="1834"/>
        <end position="1850"/>
    </location>
</feature>
<dbReference type="FunFam" id="1.10.10.60:FF:000265">
    <property type="entry name" value="CASP8-associated protein 2 isoform X1"/>
    <property type="match status" value="1"/>
</dbReference>
<dbReference type="SUPFAM" id="SSF46689">
    <property type="entry name" value="Homeodomain-like"/>
    <property type="match status" value="1"/>
</dbReference>
<feature type="compositionally biased region" description="Basic and acidic residues" evidence="18">
    <location>
        <begin position="1863"/>
        <end position="1881"/>
    </location>
</feature>
<evidence type="ECO:0000256" key="13">
    <source>
        <dbReference type="ARBA" id="ARBA00023242"/>
    </source>
</evidence>
<dbReference type="PANTHER" id="PTHR15489">
    <property type="entry name" value="CASPASE 8 ASSOCIATED PROTEIN 2"/>
    <property type="match status" value="1"/>
</dbReference>
<feature type="compositionally biased region" description="Polar residues" evidence="18">
    <location>
        <begin position="1433"/>
        <end position="1446"/>
    </location>
</feature>
<keyword evidence="20" id="KW-1185">Reference proteome</keyword>
<feature type="compositionally biased region" description="Basic residues" evidence="18">
    <location>
        <begin position="1882"/>
        <end position="1891"/>
    </location>
</feature>
<feature type="compositionally biased region" description="Basic and acidic residues" evidence="18">
    <location>
        <begin position="620"/>
        <end position="637"/>
    </location>
</feature>
<accession>A0AAN9CUJ2</accession>
<feature type="region of interest" description="Disordered" evidence="18">
    <location>
        <begin position="1136"/>
        <end position="1179"/>
    </location>
</feature>
<feature type="compositionally biased region" description="Low complexity" evidence="18">
    <location>
        <begin position="1820"/>
        <end position="1829"/>
    </location>
</feature>
<evidence type="ECO:0000313" key="19">
    <source>
        <dbReference type="EMBL" id="KAK7150412.1"/>
    </source>
</evidence>
<feature type="region of interest" description="Disordered" evidence="18">
    <location>
        <begin position="330"/>
        <end position="641"/>
    </location>
</feature>
<feature type="region of interest" description="Disordered" evidence="18">
    <location>
        <begin position="1424"/>
        <end position="1457"/>
    </location>
</feature>
<feature type="compositionally biased region" description="Polar residues" evidence="18">
    <location>
        <begin position="374"/>
        <end position="389"/>
    </location>
</feature>
<dbReference type="InterPro" id="IPR049257">
    <property type="entry name" value="Gon4l/CASP8AP2_myb-like"/>
</dbReference>
<feature type="compositionally biased region" description="Basic and acidic residues" evidence="18">
    <location>
        <begin position="442"/>
        <end position="465"/>
    </location>
</feature>
<evidence type="ECO:0000256" key="18">
    <source>
        <dbReference type="SAM" id="MobiDB-lite"/>
    </source>
</evidence>
<organism evidence="19 20">
    <name type="scientific">Phoxinus phoxinus</name>
    <name type="common">Eurasian minnow</name>
    <dbReference type="NCBI Taxonomy" id="58324"/>
    <lineage>
        <taxon>Eukaryota</taxon>
        <taxon>Metazoa</taxon>
        <taxon>Chordata</taxon>
        <taxon>Craniata</taxon>
        <taxon>Vertebrata</taxon>
        <taxon>Euteleostomi</taxon>
        <taxon>Actinopterygii</taxon>
        <taxon>Neopterygii</taxon>
        <taxon>Teleostei</taxon>
        <taxon>Ostariophysi</taxon>
        <taxon>Cypriniformes</taxon>
        <taxon>Leuciscidae</taxon>
        <taxon>Phoxininae</taxon>
        <taxon>Phoxinus</taxon>
    </lineage>
</organism>
<feature type="compositionally biased region" description="Basic and acidic residues" evidence="18">
    <location>
        <begin position="793"/>
        <end position="807"/>
    </location>
</feature>